<dbReference type="InterPro" id="IPR036623">
    <property type="entry name" value="Hemimethylated_DNA-bd_sf"/>
</dbReference>
<dbReference type="STRING" id="195883.A0A482XI39"/>
<feature type="chain" id="PRO_5019782736" description="Hemimethylated DNA-binding domain-containing protein" evidence="1">
    <location>
        <begin position="26"/>
        <end position="218"/>
    </location>
</feature>
<reference evidence="3 4" key="1">
    <citation type="journal article" date="2017" name="Gigascience">
        <title>Genome sequence of the small brown planthopper, Laodelphax striatellus.</title>
        <authorList>
            <person name="Zhu J."/>
            <person name="Jiang F."/>
            <person name="Wang X."/>
            <person name="Yang P."/>
            <person name="Bao Y."/>
            <person name="Zhao W."/>
            <person name="Wang W."/>
            <person name="Lu H."/>
            <person name="Wang Q."/>
            <person name="Cui N."/>
            <person name="Li J."/>
            <person name="Chen X."/>
            <person name="Luo L."/>
            <person name="Yu J."/>
            <person name="Kang L."/>
            <person name="Cui F."/>
        </authorList>
    </citation>
    <scope>NUCLEOTIDE SEQUENCE [LARGE SCALE GENOMIC DNA]</scope>
    <source>
        <strain evidence="3">Lst14</strain>
    </source>
</reference>
<dbReference type="OrthoDB" id="28868at2759"/>
<dbReference type="InterPro" id="IPR053189">
    <property type="entry name" value="Clp_protease_adapter_ClpF"/>
</dbReference>
<dbReference type="GO" id="GO:0003677">
    <property type="term" value="F:DNA binding"/>
    <property type="evidence" value="ECO:0007669"/>
    <property type="project" value="InterPro"/>
</dbReference>
<dbReference type="PANTHER" id="PTHR48439">
    <property type="entry name" value="HEMIMETHYLATED DNA-BINDING DOMAIN-CONTAINING PROTEIN"/>
    <property type="match status" value="1"/>
</dbReference>
<sequence length="218" mass="25719">MPFQRREFFQLSLLLLCVPLQYYVSKFSKNVGEEERSRTIIKTFTQIESFVGSFLSFSYWTEKLKALGSLLFADLIGLNYVSKLKGSDSNNDDDESEIIRLFALQSVHSKVHEERPGDLKYRIGQVIQHKSLSYRGVVIGWEYHKKESHFKQPVYTVLIDETHVKGDRITSFMELAQDQVILLKFTQVKHRHLKRYFKAYDGSQYLPHEWLRKLYPND</sequence>
<proteinExistence type="predicted"/>
<evidence type="ECO:0000256" key="1">
    <source>
        <dbReference type="SAM" id="SignalP"/>
    </source>
</evidence>
<dbReference type="PANTHER" id="PTHR48439:SF1">
    <property type="entry name" value="HEMIMETHYLATED DNA-BINDING DOMAIN-CONTAINING PROTEIN"/>
    <property type="match status" value="1"/>
</dbReference>
<comment type="caution">
    <text evidence="3">The sequence shown here is derived from an EMBL/GenBank/DDBJ whole genome shotgun (WGS) entry which is preliminary data.</text>
</comment>
<keyword evidence="4" id="KW-1185">Reference proteome</keyword>
<dbReference type="EMBL" id="QKKF02009716">
    <property type="protein sequence ID" value="RZF45180.1"/>
    <property type="molecule type" value="Genomic_DNA"/>
</dbReference>
<keyword evidence="1" id="KW-0732">Signal</keyword>
<gene>
    <name evidence="3" type="ORF">LSTR_LSTR009951</name>
</gene>
<dbReference type="Proteomes" id="UP000291343">
    <property type="component" value="Unassembled WGS sequence"/>
</dbReference>
<dbReference type="InParanoid" id="A0A482XI39"/>
<dbReference type="AlphaFoldDB" id="A0A482XI39"/>
<accession>A0A482XI39</accession>
<dbReference type="SUPFAM" id="SSF141255">
    <property type="entry name" value="YccV-like"/>
    <property type="match status" value="1"/>
</dbReference>
<organism evidence="3 4">
    <name type="scientific">Laodelphax striatellus</name>
    <name type="common">Small brown planthopper</name>
    <name type="synonym">Delphax striatella</name>
    <dbReference type="NCBI Taxonomy" id="195883"/>
    <lineage>
        <taxon>Eukaryota</taxon>
        <taxon>Metazoa</taxon>
        <taxon>Ecdysozoa</taxon>
        <taxon>Arthropoda</taxon>
        <taxon>Hexapoda</taxon>
        <taxon>Insecta</taxon>
        <taxon>Pterygota</taxon>
        <taxon>Neoptera</taxon>
        <taxon>Paraneoptera</taxon>
        <taxon>Hemiptera</taxon>
        <taxon>Auchenorrhyncha</taxon>
        <taxon>Fulgoroidea</taxon>
        <taxon>Delphacidae</taxon>
        <taxon>Criomorphinae</taxon>
        <taxon>Laodelphax</taxon>
    </lineage>
</organism>
<feature type="signal peptide" evidence="1">
    <location>
        <begin position="1"/>
        <end position="25"/>
    </location>
</feature>
<dbReference type="Pfam" id="PF08755">
    <property type="entry name" value="YccV-like"/>
    <property type="match status" value="1"/>
</dbReference>
<dbReference type="SMART" id="SM00992">
    <property type="entry name" value="YccV-like"/>
    <property type="match status" value="1"/>
</dbReference>
<name>A0A482XI39_LAOST</name>
<dbReference type="InterPro" id="IPR011722">
    <property type="entry name" value="Hemimethylated_DNA-bd_dom"/>
</dbReference>
<evidence type="ECO:0000313" key="3">
    <source>
        <dbReference type="EMBL" id="RZF45180.1"/>
    </source>
</evidence>
<evidence type="ECO:0000259" key="2">
    <source>
        <dbReference type="SMART" id="SM00992"/>
    </source>
</evidence>
<dbReference type="Gene3D" id="2.30.30.390">
    <property type="entry name" value="Hemimethylated DNA-binding domain"/>
    <property type="match status" value="1"/>
</dbReference>
<protein>
    <recommendedName>
        <fullName evidence="2">Hemimethylated DNA-binding domain-containing protein</fullName>
    </recommendedName>
</protein>
<feature type="domain" description="Hemimethylated DNA-binding" evidence="2">
    <location>
        <begin position="118"/>
        <end position="208"/>
    </location>
</feature>
<evidence type="ECO:0000313" key="4">
    <source>
        <dbReference type="Proteomes" id="UP000291343"/>
    </source>
</evidence>